<evidence type="ECO:0000313" key="3">
    <source>
        <dbReference type="Proteomes" id="UP001175227"/>
    </source>
</evidence>
<evidence type="ECO:0000313" key="2">
    <source>
        <dbReference type="EMBL" id="KAK0467612.1"/>
    </source>
</evidence>
<reference evidence="2" key="1">
    <citation type="submission" date="2023-06" db="EMBL/GenBank/DDBJ databases">
        <authorList>
            <consortium name="Lawrence Berkeley National Laboratory"/>
            <person name="Ahrendt S."/>
            <person name="Sahu N."/>
            <person name="Indic B."/>
            <person name="Wong-Bajracharya J."/>
            <person name="Merenyi Z."/>
            <person name="Ke H.-M."/>
            <person name="Monk M."/>
            <person name="Kocsube S."/>
            <person name="Drula E."/>
            <person name="Lipzen A."/>
            <person name="Balint B."/>
            <person name="Henrissat B."/>
            <person name="Andreopoulos B."/>
            <person name="Martin F.M."/>
            <person name="Harder C.B."/>
            <person name="Rigling D."/>
            <person name="Ford K.L."/>
            <person name="Foster G.D."/>
            <person name="Pangilinan J."/>
            <person name="Papanicolaou A."/>
            <person name="Barry K."/>
            <person name="LaButti K."/>
            <person name="Viragh M."/>
            <person name="Koriabine M."/>
            <person name="Yan M."/>
            <person name="Riley R."/>
            <person name="Champramary S."/>
            <person name="Plett K.L."/>
            <person name="Tsai I.J."/>
            <person name="Slot J."/>
            <person name="Sipos G."/>
            <person name="Plett J."/>
            <person name="Nagy L.G."/>
            <person name="Grigoriev I.V."/>
        </authorList>
    </citation>
    <scope>NUCLEOTIDE SEQUENCE</scope>
    <source>
        <strain evidence="2">ICMP 16352</strain>
    </source>
</reference>
<dbReference type="AlphaFoldDB" id="A0AA39NL41"/>
<feature type="region of interest" description="Disordered" evidence="1">
    <location>
        <begin position="23"/>
        <end position="56"/>
    </location>
</feature>
<sequence>MRRYAEWGERLYGWRGNFFTTKETRTNSVKRRQEASWPPPQTRSNSAAAHCGRPGSMGRRVNYSTLIIRHSGGEHDILHYVRDLGEDTVRQSQEIEVMVSS</sequence>
<evidence type="ECO:0000256" key="1">
    <source>
        <dbReference type="SAM" id="MobiDB-lite"/>
    </source>
</evidence>
<proteinExistence type="predicted"/>
<gene>
    <name evidence="2" type="ORF">IW261DRAFT_1426468</name>
</gene>
<protein>
    <submittedName>
        <fullName evidence="2">Uncharacterized protein</fullName>
    </submittedName>
</protein>
<comment type="caution">
    <text evidence="2">The sequence shown here is derived from an EMBL/GenBank/DDBJ whole genome shotgun (WGS) entry which is preliminary data.</text>
</comment>
<name>A0AA39NL41_9AGAR</name>
<accession>A0AA39NL41</accession>
<keyword evidence="3" id="KW-1185">Reference proteome</keyword>
<dbReference type="EMBL" id="JAUEPR010000073">
    <property type="protein sequence ID" value="KAK0467612.1"/>
    <property type="molecule type" value="Genomic_DNA"/>
</dbReference>
<organism evidence="2 3">
    <name type="scientific">Armillaria novae-zelandiae</name>
    <dbReference type="NCBI Taxonomy" id="153914"/>
    <lineage>
        <taxon>Eukaryota</taxon>
        <taxon>Fungi</taxon>
        <taxon>Dikarya</taxon>
        <taxon>Basidiomycota</taxon>
        <taxon>Agaricomycotina</taxon>
        <taxon>Agaricomycetes</taxon>
        <taxon>Agaricomycetidae</taxon>
        <taxon>Agaricales</taxon>
        <taxon>Marasmiineae</taxon>
        <taxon>Physalacriaceae</taxon>
        <taxon>Armillaria</taxon>
    </lineage>
</organism>
<dbReference type="Proteomes" id="UP001175227">
    <property type="component" value="Unassembled WGS sequence"/>
</dbReference>